<dbReference type="InterPro" id="IPR020843">
    <property type="entry name" value="ER"/>
</dbReference>
<dbReference type="InterPro" id="IPR051397">
    <property type="entry name" value="Zn-ADH-like_protein"/>
</dbReference>
<dbReference type="InterPro" id="IPR014188">
    <property type="entry name" value="Acrylyl-CoA_reductase_AcuI"/>
</dbReference>
<organism evidence="2 3">
    <name type="scientific">Pararcticibacter amylolyticus</name>
    <dbReference type="NCBI Taxonomy" id="2173175"/>
    <lineage>
        <taxon>Bacteria</taxon>
        <taxon>Pseudomonadati</taxon>
        <taxon>Bacteroidota</taxon>
        <taxon>Sphingobacteriia</taxon>
        <taxon>Sphingobacteriales</taxon>
        <taxon>Sphingobacteriaceae</taxon>
        <taxon>Pararcticibacter</taxon>
    </lineage>
</organism>
<dbReference type="AlphaFoldDB" id="A0A2U2PIY6"/>
<dbReference type="SUPFAM" id="SSF50129">
    <property type="entry name" value="GroES-like"/>
    <property type="match status" value="1"/>
</dbReference>
<gene>
    <name evidence="2" type="ORF">DDR33_07445</name>
</gene>
<dbReference type="CDD" id="cd05280">
    <property type="entry name" value="MDR_yhdh_yhfp"/>
    <property type="match status" value="1"/>
</dbReference>
<proteinExistence type="predicted"/>
<dbReference type="Pfam" id="PF08240">
    <property type="entry name" value="ADH_N"/>
    <property type="match status" value="1"/>
</dbReference>
<sequence length="333" mass="35373">MTKRFKGYRVVQDGDRFYGEISELTTDSLKAGEVLIKVAYSSLNYKDALSASGNKGVTKNYPHVPGIDAAGVVVFCGDGTFSTGQEVIVTGFDLGMNTWGGFAEYVRVPSSWVIELPHALSLKEAMCFGTAGLTAGLSVHKILSSAILAKGESIAVSGVSGGVGSIAASILLKLGYQVTGISGGKNDDFLHNVIGLEQIISREDFINTYNTKALSPQRFAAGVDAVGGEILSGMIKSLAYNGIVSCCGNVSGHGLDTSIYPFILRGVQLSGIDSVNASVGLRKIIWEMLSSEWKPDNLQELCEEISLEQLPEKLHLMLSGGARGRYVLKHDPS</sequence>
<evidence type="ECO:0000313" key="3">
    <source>
        <dbReference type="Proteomes" id="UP000245647"/>
    </source>
</evidence>
<evidence type="ECO:0000313" key="2">
    <source>
        <dbReference type="EMBL" id="PWG81351.1"/>
    </source>
</evidence>
<evidence type="ECO:0000259" key="1">
    <source>
        <dbReference type="SMART" id="SM00829"/>
    </source>
</evidence>
<dbReference type="InterPro" id="IPR036291">
    <property type="entry name" value="NAD(P)-bd_dom_sf"/>
</dbReference>
<dbReference type="PANTHER" id="PTHR43677:SF1">
    <property type="entry name" value="ACRYLYL-COA REDUCTASE ACUI-RELATED"/>
    <property type="match status" value="1"/>
</dbReference>
<dbReference type="NCBIfam" id="TIGR02823">
    <property type="entry name" value="oxido_YhdH"/>
    <property type="match status" value="1"/>
</dbReference>
<dbReference type="OrthoDB" id="9805663at2"/>
<accession>A0A2U2PIY6</accession>
<dbReference type="Proteomes" id="UP000245647">
    <property type="component" value="Unassembled WGS sequence"/>
</dbReference>
<dbReference type="GO" id="GO:0043957">
    <property type="term" value="F:acryloyl-CoA reductase (NADPH) activity"/>
    <property type="evidence" value="ECO:0007669"/>
    <property type="project" value="TreeGrafter"/>
</dbReference>
<dbReference type="SMART" id="SM00829">
    <property type="entry name" value="PKS_ER"/>
    <property type="match status" value="1"/>
</dbReference>
<name>A0A2U2PIY6_9SPHI</name>
<dbReference type="Gene3D" id="3.90.180.10">
    <property type="entry name" value="Medium-chain alcohol dehydrogenases, catalytic domain"/>
    <property type="match status" value="1"/>
</dbReference>
<dbReference type="EMBL" id="QEAS01000005">
    <property type="protein sequence ID" value="PWG81351.1"/>
    <property type="molecule type" value="Genomic_DNA"/>
</dbReference>
<keyword evidence="3" id="KW-1185">Reference proteome</keyword>
<comment type="caution">
    <text evidence="2">The sequence shown here is derived from an EMBL/GenBank/DDBJ whole genome shotgun (WGS) entry which is preliminary data.</text>
</comment>
<protein>
    <submittedName>
        <fullName evidence="2">Oxidoreductase</fullName>
    </submittedName>
</protein>
<dbReference type="InterPro" id="IPR013154">
    <property type="entry name" value="ADH-like_N"/>
</dbReference>
<dbReference type="RefSeq" id="WP_109415292.1">
    <property type="nucleotide sequence ID" value="NZ_QEAS01000005.1"/>
</dbReference>
<dbReference type="SUPFAM" id="SSF51735">
    <property type="entry name" value="NAD(P)-binding Rossmann-fold domains"/>
    <property type="match status" value="1"/>
</dbReference>
<dbReference type="PANTHER" id="PTHR43677">
    <property type="entry name" value="SHORT-CHAIN DEHYDROGENASE/REDUCTASE"/>
    <property type="match status" value="1"/>
</dbReference>
<feature type="domain" description="Enoyl reductase (ER)" evidence="1">
    <location>
        <begin position="19"/>
        <end position="328"/>
    </location>
</feature>
<dbReference type="Gene3D" id="3.40.50.720">
    <property type="entry name" value="NAD(P)-binding Rossmann-like Domain"/>
    <property type="match status" value="1"/>
</dbReference>
<reference evidence="2 3" key="1">
    <citation type="submission" date="2018-04" db="EMBL/GenBank/DDBJ databases">
        <title>Pedobacter chongqingensis sp. nov., isolated from a rottenly hemp rope.</title>
        <authorList>
            <person name="Cai Y."/>
        </authorList>
    </citation>
    <scope>NUCLEOTIDE SEQUENCE [LARGE SCALE GENOMIC DNA]</scope>
    <source>
        <strain evidence="2 3">FJ4-8</strain>
    </source>
</reference>
<dbReference type="InterPro" id="IPR011032">
    <property type="entry name" value="GroES-like_sf"/>
</dbReference>